<sequence>MKHCSTCRRSLPTTAFNLRARSPDGLQAVCRECNAARARRYYSENIAKHRRAVAAQVAKTRAAHLQRIGAYLLEHPCVDCGEADIRVLDFDHRAGAEKLGEVMKLAKAAYSWVRVHEEIAKCDVRCRNCHAIVTYERMGETWRTSVLDAARRSEPLA</sequence>
<proteinExistence type="predicted"/>
<evidence type="ECO:0000313" key="2">
    <source>
        <dbReference type="Proteomes" id="UP000480122"/>
    </source>
</evidence>
<dbReference type="AlphaFoldDB" id="A0A7C9LDM3"/>
<dbReference type="Proteomes" id="UP000480122">
    <property type="component" value="Unassembled WGS sequence"/>
</dbReference>
<keyword evidence="2" id="KW-1185">Reference proteome</keyword>
<dbReference type="EMBL" id="WODA01000016">
    <property type="protein sequence ID" value="MUN07151.1"/>
    <property type="molecule type" value="Genomic_DNA"/>
</dbReference>
<protein>
    <recommendedName>
        <fullName evidence="3">HNH endonuclease</fullName>
    </recommendedName>
</protein>
<dbReference type="OrthoDB" id="581550at2"/>
<dbReference type="RefSeq" id="WP_155842078.1">
    <property type="nucleotide sequence ID" value="NZ_BAAAIA010000005.1"/>
</dbReference>
<reference evidence="1 2" key="1">
    <citation type="submission" date="2019-11" db="EMBL/GenBank/DDBJ databases">
        <title>Agromyces kandeliae sp. nov., isolated from mangrove soil.</title>
        <authorList>
            <person name="Wang R."/>
        </authorList>
    </citation>
    <scope>NUCLEOTIDE SEQUENCE [LARGE SCALE GENOMIC DNA]</scope>
    <source>
        <strain evidence="1 2">JCM 11431</strain>
    </source>
</reference>
<accession>A0A7C9LDM3</accession>
<evidence type="ECO:0000313" key="1">
    <source>
        <dbReference type="EMBL" id="MUN07151.1"/>
    </source>
</evidence>
<organism evidence="1 2">
    <name type="scientific">Agromyces luteolus</name>
    <dbReference type="NCBI Taxonomy" id="88373"/>
    <lineage>
        <taxon>Bacteria</taxon>
        <taxon>Bacillati</taxon>
        <taxon>Actinomycetota</taxon>
        <taxon>Actinomycetes</taxon>
        <taxon>Micrococcales</taxon>
        <taxon>Microbacteriaceae</taxon>
        <taxon>Agromyces</taxon>
    </lineage>
</organism>
<comment type="caution">
    <text evidence="1">The sequence shown here is derived from an EMBL/GenBank/DDBJ whole genome shotgun (WGS) entry which is preliminary data.</text>
</comment>
<name>A0A7C9LDM3_9MICO</name>
<evidence type="ECO:0008006" key="3">
    <source>
        <dbReference type="Google" id="ProtNLM"/>
    </source>
</evidence>
<gene>
    <name evidence="1" type="ORF">GLX25_08470</name>
</gene>